<sequence>MNRIENHLQRLNEKGEKAFITYMTAGLPDMQGMKDIMRAQEEAGVDIIELGIPFSDPVADGPVIQEASYRSILKGTNLNSVFQAVGEAREEGLGVPIVFMMYYNTILHYGLEKFAGRCAQIGVDGLIIPDLPYEEQEPLKSALMKVEGAPVIIQLVSPLSRQRIPMILEEARGFVYCVSSMGVTGQEAAFYSEVAAYLKEVKRVSWIPVMMGFGIREASDVKMVADTIDGAIVGSHFIRLLEESQYDTDTVKTYIRTFKEELNKM</sequence>
<dbReference type="PANTHER" id="PTHR43406:SF1">
    <property type="entry name" value="TRYPTOPHAN SYNTHASE ALPHA CHAIN, CHLOROPLASTIC"/>
    <property type="match status" value="1"/>
</dbReference>
<evidence type="ECO:0000256" key="5">
    <source>
        <dbReference type="ARBA" id="ARBA00023141"/>
    </source>
</evidence>
<keyword evidence="6 8" id="KW-0456">Lyase</keyword>
<keyword evidence="5 8" id="KW-0057">Aromatic amino acid biosynthesis</keyword>
<dbReference type="InterPro" id="IPR002028">
    <property type="entry name" value="Trp_synthase_suA"/>
</dbReference>
<evidence type="ECO:0000256" key="8">
    <source>
        <dbReference type="HAMAP-Rule" id="MF_00131"/>
    </source>
</evidence>
<comment type="subunit">
    <text evidence="2 8">Tetramer of two alpha and two beta chains.</text>
</comment>
<evidence type="ECO:0000256" key="4">
    <source>
        <dbReference type="ARBA" id="ARBA00022822"/>
    </source>
</evidence>
<dbReference type="PROSITE" id="PS00167">
    <property type="entry name" value="TRP_SYNTHASE_ALPHA"/>
    <property type="match status" value="1"/>
</dbReference>
<evidence type="ECO:0000313" key="11">
    <source>
        <dbReference type="Proteomes" id="UP001060164"/>
    </source>
</evidence>
<dbReference type="InterPro" id="IPR018204">
    <property type="entry name" value="Trp_synthase_alpha_AS"/>
</dbReference>
<feature type="active site" description="Proton acceptor" evidence="8">
    <location>
        <position position="49"/>
    </location>
</feature>
<comment type="pathway">
    <text evidence="1 8">Amino-acid biosynthesis; L-tryptophan biosynthesis; L-tryptophan from chorismate: step 5/5.</text>
</comment>
<evidence type="ECO:0000256" key="2">
    <source>
        <dbReference type="ARBA" id="ARBA00011270"/>
    </source>
</evidence>
<protein>
    <recommendedName>
        <fullName evidence="8">Tryptophan synthase alpha chain</fullName>
        <ecNumber evidence="8">4.2.1.20</ecNumber>
    </recommendedName>
</protein>
<dbReference type="NCBIfam" id="TIGR00262">
    <property type="entry name" value="trpA"/>
    <property type="match status" value="1"/>
</dbReference>
<gene>
    <name evidence="8 10" type="primary">trpA</name>
    <name evidence="10" type="ORF">NQ502_16125</name>
</gene>
<comment type="function">
    <text evidence="8">The alpha subunit is responsible for the aldol cleavage of indoleglycerol phosphate to indole and glyceraldehyde 3-phosphate.</text>
</comment>
<evidence type="ECO:0000256" key="1">
    <source>
        <dbReference type="ARBA" id="ARBA00004733"/>
    </source>
</evidence>
<dbReference type="Gene3D" id="3.20.20.70">
    <property type="entry name" value="Aldolase class I"/>
    <property type="match status" value="1"/>
</dbReference>
<dbReference type="PANTHER" id="PTHR43406">
    <property type="entry name" value="TRYPTOPHAN SYNTHASE, ALPHA CHAIN"/>
    <property type="match status" value="1"/>
</dbReference>
<evidence type="ECO:0000256" key="6">
    <source>
        <dbReference type="ARBA" id="ARBA00023239"/>
    </source>
</evidence>
<keyword evidence="4 8" id="KW-0822">Tryptophan biosynthesis</keyword>
<dbReference type="SUPFAM" id="SSF51366">
    <property type="entry name" value="Ribulose-phoshate binding barrel"/>
    <property type="match status" value="1"/>
</dbReference>
<dbReference type="HAMAP" id="MF_00131">
    <property type="entry name" value="Trp_synth_alpha"/>
    <property type="match status" value="1"/>
</dbReference>
<dbReference type="CDD" id="cd04724">
    <property type="entry name" value="Tryptophan_synthase_alpha"/>
    <property type="match status" value="1"/>
</dbReference>
<comment type="catalytic activity">
    <reaction evidence="7 8">
        <text>(1S,2R)-1-C-(indol-3-yl)glycerol 3-phosphate + L-serine = D-glyceraldehyde 3-phosphate + L-tryptophan + H2O</text>
        <dbReference type="Rhea" id="RHEA:10532"/>
        <dbReference type="ChEBI" id="CHEBI:15377"/>
        <dbReference type="ChEBI" id="CHEBI:33384"/>
        <dbReference type="ChEBI" id="CHEBI:57912"/>
        <dbReference type="ChEBI" id="CHEBI:58866"/>
        <dbReference type="ChEBI" id="CHEBI:59776"/>
        <dbReference type="EC" id="4.2.1.20"/>
    </reaction>
</comment>
<dbReference type="EC" id="4.2.1.20" evidence="8"/>
<dbReference type="GO" id="GO:0004834">
    <property type="term" value="F:tryptophan synthase activity"/>
    <property type="evidence" value="ECO:0007669"/>
    <property type="project" value="UniProtKB-EC"/>
</dbReference>
<dbReference type="RefSeq" id="WP_028527368.1">
    <property type="nucleotide sequence ID" value="NZ_CABLBR010000001.1"/>
</dbReference>
<dbReference type="Proteomes" id="UP001060164">
    <property type="component" value="Chromosome"/>
</dbReference>
<comment type="similarity">
    <text evidence="8 9">Belongs to the TrpA family.</text>
</comment>
<organism evidence="10 11">
    <name type="scientific">Ruminococcus gauvreauii</name>
    <dbReference type="NCBI Taxonomy" id="438033"/>
    <lineage>
        <taxon>Bacteria</taxon>
        <taxon>Bacillati</taxon>
        <taxon>Bacillota</taxon>
        <taxon>Clostridia</taxon>
        <taxon>Eubacteriales</taxon>
        <taxon>Oscillospiraceae</taxon>
        <taxon>Ruminococcus</taxon>
    </lineage>
</organism>
<proteinExistence type="inferred from homology"/>
<dbReference type="Pfam" id="PF00290">
    <property type="entry name" value="Trp_syntA"/>
    <property type="match status" value="1"/>
</dbReference>
<evidence type="ECO:0000256" key="7">
    <source>
        <dbReference type="ARBA" id="ARBA00049047"/>
    </source>
</evidence>
<evidence type="ECO:0000256" key="3">
    <source>
        <dbReference type="ARBA" id="ARBA00022605"/>
    </source>
</evidence>
<reference evidence="10" key="1">
    <citation type="journal article" date="2022" name="Cell">
        <title>Design, construction, and in vivo augmentation of a complex gut microbiome.</title>
        <authorList>
            <person name="Cheng A.G."/>
            <person name="Ho P.Y."/>
            <person name="Aranda-Diaz A."/>
            <person name="Jain S."/>
            <person name="Yu F.B."/>
            <person name="Meng X."/>
            <person name="Wang M."/>
            <person name="Iakiviak M."/>
            <person name="Nagashima K."/>
            <person name="Zhao A."/>
            <person name="Murugkar P."/>
            <person name="Patil A."/>
            <person name="Atabakhsh K."/>
            <person name="Weakley A."/>
            <person name="Yan J."/>
            <person name="Brumbaugh A.R."/>
            <person name="Higginbottom S."/>
            <person name="Dimas A."/>
            <person name="Shiver A.L."/>
            <person name="Deutschbauer A."/>
            <person name="Neff N."/>
            <person name="Sonnenburg J.L."/>
            <person name="Huang K.C."/>
            <person name="Fischbach M.A."/>
        </authorList>
    </citation>
    <scope>NUCLEOTIDE SEQUENCE</scope>
    <source>
        <strain evidence="10">DSM 19829</strain>
    </source>
</reference>
<dbReference type="InterPro" id="IPR011060">
    <property type="entry name" value="RibuloseP-bd_barrel"/>
</dbReference>
<name>A0ABY5VG18_9FIRM</name>
<accession>A0ABY5VG18</accession>
<evidence type="ECO:0000313" key="10">
    <source>
        <dbReference type="EMBL" id="UWP58881.1"/>
    </source>
</evidence>
<dbReference type="InterPro" id="IPR013785">
    <property type="entry name" value="Aldolase_TIM"/>
</dbReference>
<keyword evidence="3 8" id="KW-0028">Amino-acid biosynthesis</keyword>
<dbReference type="EMBL" id="CP102290">
    <property type="protein sequence ID" value="UWP58881.1"/>
    <property type="molecule type" value="Genomic_DNA"/>
</dbReference>
<keyword evidence="11" id="KW-1185">Reference proteome</keyword>
<evidence type="ECO:0000256" key="9">
    <source>
        <dbReference type="RuleBase" id="RU003662"/>
    </source>
</evidence>
<feature type="active site" description="Proton acceptor" evidence="8">
    <location>
        <position position="60"/>
    </location>
</feature>